<dbReference type="PANTHER" id="PTHR12631:SF8">
    <property type="entry name" value="ALPHA-L-IDURONIDASE"/>
    <property type="match status" value="1"/>
</dbReference>
<dbReference type="VEuPathDB" id="FungiDB:G647_01687"/>
<dbReference type="Gene3D" id="3.20.20.80">
    <property type="entry name" value="Glycosidases"/>
    <property type="match status" value="1"/>
</dbReference>
<dbReference type="EMBL" id="LGRB01000004">
    <property type="protein sequence ID" value="OCT54424.1"/>
    <property type="molecule type" value="Genomic_DNA"/>
</dbReference>
<comment type="similarity">
    <text evidence="1">Belongs to the glycosyl hydrolase 39 family.</text>
</comment>
<evidence type="ECO:0000256" key="4">
    <source>
        <dbReference type="PIRSR" id="PIRSR600514-1"/>
    </source>
</evidence>
<dbReference type="VEuPathDB" id="FungiDB:CLCR_00838"/>
<evidence type="ECO:0000313" key="6">
    <source>
        <dbReference type="EMBL" id="OCT54424.1"/>
    </source>
</evidence>
<dbReference type="STRING" id="86049.A0A1C1D129"/>
<accession>A0A1C1D129</accession>
<dbReference type="Gene3D" id="2.60.40.1500">
    <property type="entry name" value="Glycosyl hydrolase domain, family 39"/>
    <property type="match status" value="1"/>
</dbReference>
<evidence type="ECO:0000313" key="7">
    <source>
        <dbReference type="Proteomes" id="UP000094526"/>
    </source>
</evidence>
<dbReference type="PANTHER" id="PTHR12631">
    <property type="entry name" value="ALPHA-L-IDURONIDASE"/>
    <property type="match status" value="1"/>
</dbReference>
<dbReference type="PRINTS" id="PR00745">
    <property type="entry name" value="GLHYDRLASE39"/>
</dbReference>
<dbReference type="OrthoDB" id="15153at2759"/>
<proteinExistence type="inferred from homology"/>
<dbReference type="SUPFAM" id="SSF51011">
    <property type="entry name" value="Glycosyl hydrolase domain"/>
    <property type="match status" value="1"/>
</dbReference>
<evidence type="ECO:0000259" key="5">
    <source>
        <dbReference type="Pfam" id="PF01229"/>
    </source>
</evidence>
<protein>
    <submittedName>
        <fullName evidence="6">Glycoside hydrolase</fullName>
    </submittedName>
</protein>
<dbReference type="InterPro" id="IPR017853">
    <property type="entry name" value="GH"/>
</dbReference>
<comment type="caution">
    <text evidence="6">The sequence shown here is derived from an EMBL/GenBank/DDBJ whole genome shotgun (WGS) entry which is preliminary data.</text>
</comment>
<dbReference type="GO" id="GO:0004553">
    <property type="term" value="F:hydrolase activity, hydrolyzing O-glycosyl compounds"/>
    <property type="evidence" value="ECO:0007669"/>
    <property type="project" value="InterPro"/>
</dbReference>
<dbReference type="eggNOG" id="ENOG502QRES">
    <property type="taxonomic scope" value="Eukaryota"/>
</dbReference>
<dbReference type="Pfam" id="PF01229">
    <property type="entry name" value="Glyco_hydro_39"/>
    <property type="match status" value="1"/>
</dbReference>
<feature type="domain" description="Glycosyl hydrolases family 39 N-terminal catalytic" evidence="5">
    <location>
        <begin position="73"/>
        <end position="498"/>
    </location>
</feature>
<dbReference type="AlphaFoldDB" id="A0A1C1D129"/>
<sequence length="537" mass="60509">MSIPVAINVFGNKPVEPWRQIYRFYGTDEINYVYMKDGRKLLEKLGSLGPHQAWFRAHSQFVTGEGVHALKWGSTNAYTEDKDGNPVYDWTIIDRVYDTYLEKKLKPYVQFGFMPQALSVQPEPYQHKWTPTAPYGEIFTGWAYPPKDYAKWGELIYQWTKHCVERYGISECESWYWETWNEPDIGYWQGTPEEYNKLYDYAVEGVRRALPSAKVGGPETTGRGPEYLRGFLQHCLDGENPATQGKGAPLDFVSFHAKGAPQYQEETKSVRMGIAHHLREIDTSFGVIASFPKFKPLPIVLGESDPEGAAAAQGPQLAYRNSTLYSSYTAASFARKHLLSEKHGVNLEGVVTWAFEFEDQPYFAGFRVLASNDVDLPVLNIFRMFARMEGERLASTSSQQVPLQDLLQNSVREDADVGAIAARDGQTVSVMVWHYHDDDLKGPSAAVDLTLEGVGWKENSTLRHYRVDETHSNSYTVWKSMGSPQQPTAEQYAKLQAAGSLAEYTGPTKLEAQSGVPKLSFDLPRQGVSLLVFENVG</sequence>
<dbReference type="GO" id="GO:0005975">
    <property type="term" value="P:carbohydrate metabolic process"/>
    <property type="evidence" value="ECO:0007669"/>
    <property type="project" value="InterPro"/>
</dbReference>
<organism evidence="6 7">
    <name type="scientific">Cladophialophora carrionii</name>
    <dbReference type="NCBI Taxonomy" id="86049"/>
    <lineage>
        <taxon>Eukaryota</taxon>
        <taxon>Fungi</taxon>
        <taxon>Dikarya</taxon>
        <taxon>Ascomycota</taxon>
        <taxon>Pezizomycotina</taxon>
        <taxon>Eurotiomycetes</taxon>
        <taxon>Chaetothyriomycetidae</taxon>
        <taxon>Chaetothyriales</taxon>
        <taxon>Herpotrichiellaceae</taxon>
        <taxon>Cladophialophora</taxon>
    </lineage>
</organism>
<dbReference type="SUPFAM" id="SSF51445">
    <property type="entry name" value="(Trans)glycosidases"/>
    <property type="match status" value="1"/>
</dbReference>
<name>A0A1C1D129_9EURO</name>
<dbReference type="InterPro" id="IPR049166">
    <property type="entry name" value="GH39_cat"/>
</dbReference>
<evidence type="ECO:0000256" key="2">
    <source>
        <dbReference type="ARBA" id="ARBA00022801"/>
    </source>
</evidence>
<dbReference type="InterPro" id="IPR000514">
    <property type="entry name" value="Glyco_hydro_39"/>
</dbReference>
<dbReference type="Proteomes" id="UP000094526">
    <property type="component" value="Unassembled WGS sequence"/>
</dbReference>
<evidence type="ECO:0000256" key="3">
    <source>
        <dbReference type="ARBA" id="ARBA00023295"/>
    </source>
</evidence>
<evidence type="ECO:0000256" key="1">
    <source>
        <dbReference type="ARBA" id="ARBA00008875"/>
    </source>
</evidence>
<gene>
    <name evidence="6" type="ORF">CLCR_00838</name>
</gene>
<keyword evidence="3" id="KW-0326">Glycosidase</keyword>
<reference evidence="7" key="1">
    <citation type="submission" date="2015-07" db="EMBL/GenBank/DDBJ databases">
        <authorList>
            <person name="Teixeira M.M."/>
            <person name="Souza R.C."/>
            <person name="Almeida L.G."/>
            <person name="Vicente V.A."/>
            <person name="de Hoog S."/>
            <person name="Bocca A.L."/>
            <person name="de Almeida S.R."/>
            <person name="Vasconcelos A.T."/>
            <person name="Felipe M.S."/>
        </authorList>
    </citation>
    <scope>NUCLEOTIDE SEQUENCE [LARGE SCALE GENOMIC DNA]</scope>
    <source>
        <strain evidence="7">KSF</strain>
    </source>
</reference>
<dbReference type="InterPro" id="IPR051923">
    <property type="entry name" value="Glycosyl_Hydrolase_39"/>
</dbReference>
<feature type="active site" description="Proton donor" evidence="4">
    <location>
        <position position="182"/>
    </location>
</feature>
<keyword evidence="2 6" id="KW-0378">Hydrolase</keyword>
<keyword evidence="7" id="KW-1185">Reference proteome</keyword>